<organism evidence="2 3">
    <name type="scientific">Streptomyces finlayi</name>
    <dbReference type="NCBI Taxonomy" id="67296"/>
    <lineage>
        <taxon>Bacteria</taxon>
        <taxon>Bacillati</taxon>
        <taxon>Actinomycetota</taxon>
        <taxon>Actinomycetes</taxon>
        <taxon>Kitasatosporales</taxon>
        <taxon>Streptomycetaceae</taxon>
        <taxon>Streptomyces</taxon>
    </lineage>
</organism>
<accession>A0A918WTN6</accession>
<reference evidence="2" key="1">
    <citation type="journal article" date="2014" name="Int. J. Syst. Evol. Microbiol.">
        <title>Complete genome sequence of Corynebacterium casei LMG S-19264T (=DSM 44701T), isolated from a smear-ripened cheese.</title>
        <authorList>
            <consortium name="US DOE Joint Genome Institute (JGI-PGF)"/>
            <person name="Walter F."/>
            <person name="Albersmeier A."/>
            <person name="Kalinowski J."/>
            <person name="Ruckert C."/>
        </authorList>
    </citation>
    <scope>NUCLEOTIDE SEQUENCE</scope>
    <source>
        <strain evidence="2">JCM 4637</strain>
    </source>
</reference>
<sequence>MYRVTRIRLDDTTPAAARAAADRTDIVLDDREISAAGARALETVLNAIAPHARGTRAPDPHSPRRPRA</sequence>
<name>A0A918WTN6_9ACTN</name>
<dbReference type="Proteomes" id="UP000638353">
    <property type="component" value="Unassembled WGS sequence"/>
</dbReference>
<proteinExistence type="predicted"/>
<dbReference type="EMBL" id="BMVC01000002">
    <property type="protein sequence ID" value="GHC81853.1"/>
    <property type="molecule type" value="Genomic_DNA"/>
</dbReference>
<protein>
    <submittedName>
        <fullName evidence="2">Uncharacterized protein</fullName>
    </submittedName>
</protein>
<evidence type="ECO:0000313" key="2">
    <source>
        <dbReference type="EMBL" id="GHC81853.1"/>
    </source>
</evidence>
<evidence type="ECO:0000313" key="3">
    <source>
        <dbReference type="Proteomes" id="UP000638353"/>
    </source>
</evidence>
<comment type="caution">
    <text evidence="2">The sequence shown here is derived from an EMBL/GenBank/DDBJ whole genome shotgun (WGS) entry which is preliminary data.</text>
</comment>
<gene>
    <name evidence="2" type="ORF">GCM10010334_09590</name>
</gene>
<reference evidence="2" key="2">
    <citation type="submission" date="2020-09" db="EMBL/GenBank/DDBJ databases">
        <authorList>
            <person name="Sun Q."/>
            <person name="Ohkuma M."/>
        </authorList>
    </citation>
    <scope>NUCLEOTIDE SEQUENCE</scope>
    <source>
        <strain evidence="2">JCM 4637</strain>
    </source>
</reference>
<feature type="region of interest" description="Disordered" evidence="1">
    <location>
        <begin position="48"/>
        <end position="68"/>
    </location>
</feature>
<evidence type="ECO:0000256" key="1">
    <source>
        <dbReference type="SAM" id="MobiDB-lite"/>
    </source>
</evidence>
<dbReference type="AlphaFoldDB" id="A0A918WTN6"/>